<dbReference type="AlphaFoldDB" id="A0A0G1KJX8"/>
<gene>
    <name evidence="2" type="ORF">UW41_C0037G0009</name>
</gene>
<dbReference type="EMBL" id="LCIE01000037">
    <property type="protein sequence ID" value="KKT48229.1"/>
    <property type="molecule type" value="Genomic_DNA"/>
</dbReference>
<feature type="compositionally biased region" description="Basic and acidic residues" evidence="1">
    <location>
        <begin position="8"/>
        <end position="22"/>
    </location>
</feature>
<protein>
    <submittedName>
        <fullName evidence="2">Uncharacterized protein</fullName>
    </submittedName>
</protein>
<reference evidence="2 3" key="1">
    <citation type="journal article" date="2015" name="Nature">
        <title>rRNA introns, odd ribosomes, and small enigmatic genomes across a large radiation of phyla.</title>
        <authorList>
            <person name="Brown C.T."/>
            <person name="Hug L.A."/>
            <person name="Thomas B.C."/>
            <person name="Sharon I."/>
            <person name="Castelle C.J."/>
            <person name="Singh A."/>
            <person name="Wilkins M.J."/>
            <person name="Williams K.H."/>
            <person name="Banfield J.F."/>
        </authorList>
    </citation>
    <scope>NUCLEOTIDE SEQUENCE [LARGE SCALE GENOMIC DNA]</scope>
</reference>
<name>A0A0G1KJX8_9BACT</name>
<proteinExistence type="predicted"/>
<evidence type="ECO:0000256" key="1">
    <source>
        <dbReference type="SAM" id="MobiDB-lite"/>
    </source>
</evidence>
<sequence>MKTYKKSKGLEKRFIGQDHDKAPIPQGSQRDKKPLVKVAPNAK</sequence>
<evidence type="ECO:0000313" key="3">
    <source>
        <dbReference type="Proteomes" id="UP000034172"/>
    </source>
</evidence>
<evidence type="ECO:0000313" key="2">
    <source>
        <dbReference type="EMBL" id="KKT48229.1"/>
    </source>
</evidence>
<dbReference type="Proteomes" id="UP000034172">
    <property type="component" value="Unassembled WGS sequence"/>
</dbReference>
<feature type="region of interest" description="Disordered" evidence="1">
    <location>
        <begin position="1"/>
        <end position="43"/>
    </location>
</feature>
<comment type="caution">
    <text evidence="2">The sequence shown here is derived from an EMBL/GenBank/DDBJ whole genome shotgun (WGS) entry which is preliminary data.</text>
</comment>
<accession>A0A0G1KJX8</accession>
<organism evidence="2 3">
    <name type="scientific">Candidatus Collierbacteria bacterium GW2011_GWC2_44_18</name>
    <dbReference type="NCBI Taxonomy" id="1618392"/>
    <lineage>
        <taxon>Bacteria</taxon>
        <taxon>Candidatus Collieribacteriota</taxon>
    </lineage>
</organism>